<feature type="coiled-coil region" evidence="1">
    <location>
        <begin position="641"/>
        <end position="668"/>
    </location>
</feature>
<feature type="compositionally biased region" description="Basic and acidic residues" evidence="2">
    <location>
        <begin position="840"/>
        <end position="850"/>
    </location>
</feature>
<protein>
    <recommendedName>
        <fullName evidence="5">Nuclear matrix protein</fullName>
    </recommendedName>
</protein>
<reference evidence="3 4" key="1">
    <citation type="journal article" date="2018" name="Mol. Biol. Evol.">
        <title>Broad Genomic Sampling Reveals a Smut Pathogenic Ancestry of the Fungal Clade Ustilaginomycotina.</title>
        <authorList>
            <person name="Kijpornyongpan T."/>
            <person name="Mondo S.J."/>
            <person name="Barry K."/>
            <person name="Sandor L."/>
            <person name="Lee J."/>
            <person name="Lipzen A."/>
            <person name="Pangilinan J."/>
            <person name="LaButti K."/>
            <person name="Hainaut M."/>
            <person name="Henrissat B."/>
            <person name="Grigoriev I.V."/>
            <person name="Spatafora J.W."/>
            <person name="Aime M.C."/>
        </authorList>
    </citation>
    <scope>NUCLEOTIDE SEQUENCE [LARGE SCALE GENOMIC DNA]</scope>
    <source>
        <strain evidence="3 4">MCA 4186</strain>
    </source>
</reference>
<dbReference type="EMBL" id="KZ819298">
    <property type="protein sequence ID" value="PWN96554.1"/>
    <property type="molecule type" value="Genomic_DNA"/>
</dbReference>
<dbReference type="InterPro" id="IPR021861">
    <property type="entry name" value="THO_THOC1"/>
</dbReference>
<dbReference type="STRING" id="58919.A0A316Z672"/>
<evidence type="ECO:0000313" key="3">
    <source>
        <dbReference type="EMBL" id="PWN96554.1"/>
    </source>
</evidence>
<dbReference type="OrthoDB" id="9402762at2759"/>
<keyword evidence="1" id="KW-0175">Coiled coil</keyword>
<dbReference type="AlphaFoldDB" id="A0A316Z672"/>
<dbReference type="RefSeq" id="XP_025596833.1">
    <property type="nucleotide sequence ID" value="XM_025745392.1"/>
</dbReference>
<keyword evidence="4" id="KW-1185">Reference proteome</keyword>
<dbReference type="PANTHER" id="PTHR13265:SF0">
    <property type="entry name" value="HPR1"/>
    <property type="match status" value="1"/>
</dbReference>
<evidence type="ECO:0000313" key="4">
    <source>
        <dbReference type="Proteomes" id="UP000245946"/>
    </source>
</evidence>
<feature type="region of interest" description="Disordered" evidence="2">
    <location>
        <begin position="619"/>
        <end position="640"/>
    </location>
</feature>
<organism evidence="3 4">
    <name type="scientific">Tilletiopsis washingtonensis</name>
    <dbReference type="NCBI Taxonomy" id="58919"/>
    <lineage>
        <taxon>Eukaryota</taxon>
        <taxon>Fungi</taxon>
        <taxon>Dikarya</taxon>
        <taxon>Basidiomycota</taxon>
        <taxon>Ustilaginomycotina</taxon>
        <taxon>Exobasidiomycetes</taxon>
        <taxon>Entylomatales</taxon>
        <taxon>Entylomatales incertae sedis</taxon>
        <taxon>Tilletiopsis</taxon>
    </lineage>
</organism>
<name>A0A316Z672_9BASI</name>
<evidence type="ECO:0000256" key="2">
    <source>
        <dbReference type="SAM" id="MobiDB-lite"/>
    </source>
</evidence>
<feature type="compositionally biased region" description="Low complexity" evidence="2">
    <location>
        <begin position="717"/>
        <end position="737"/>
    </location>
</feature>
<gene>
    <name evidence="3" type="ORF">FA09DRAFT_361721</name>
</gene>
<dbReference type="Proteomes" id="UP000245946">
    <property type="component" value="Unassembled WGS sequence"/>
</dbReference>
<sequence length="850" mass="90681">MASSSSSVAGSAAASTRALLHAALPPLLDALAALPAASASLTAPDEAQALLAPRVRDLAAQLGPRDGDVGDVVRDATHLALRDAVLDALPVHAAATGAAPGVYLDDGAARALFDRLDVVVAFDEAALLDAAQPLLLLEELFDALPLPSCAVLFAYLRSRLHLLTVALSPARGKGLTLLRTCNELLRRLSKPTRPDTVLAGQVLSLLSAVFPLGERSGVNLRGDFNVENRTTLQPLPAPAEQERSPEGEDAAMASPSAGATPEASASALPALNTPAGLSAVCAAPAFYATFWSLQSFFANPALLFAESVVSTPDGADPAPDGTPGAMKSLRIATRMTLDVFVAAAKQERLLAGAAASDSAAARLAAAAAAKEREKDKAGEERRPTAGGQLKLQEQMEDTEAAGERQDEDFFPKYLTGRNLLEYELRDPLFRRHVLVQWLILFQYLLSLAKAPREKWATWKNKALIVANFTLSEADDLWIRTTWREIVKELKTIPPEGKVFSDSVLLTLRREARWITWKTENCPPIDRPSLSAAHILSTAQASVRALRAPKRFPHALGTAALSSLWEEGLAPPVPRTRKREDDEGNEIEVLEDGLDDLEMPPRVPDLQHYAKQIRLQEDQANKRRKALEQPTIPTPTTVARTADELRADVERAAKERDDAQLAAIEAKRQSLSWRALRLAAKEHLNLLTPAIATDDVTRLMLAIEEERNPKPKPPPTPAAAAPTATTPTASSPSSQPAAMNPRHAALKDEAQAGASAAPSPIHVVVPDVPRSSSPARAPEDAEKAEKAASQEDETMSAAAAAEEAKSEKPAEQAASQEAPSGAEGTGSEAVPVAEQASEAQPQEKDEEMRDA</sequence>
<feature type="region of interest" description="Disordered" evidence="2">
    <location>
        <begin position="704"/>
        <end position="850"/>
    </location>
</feature>
<dbReference type="Pfam" id="PF11957">
    <property type="entry name" value="efThoc1"/>
    <property type="match status" value="1"/>
</dbReference>
<feature type="compositionally biased region" description="Low complexity" evidence="2">
    <location>
        <begin position="762"/>
        <end position="775"/>
    </location>
</feature>
<accession>A0A316Z672</accession>
<feature type="region of interest" description="Disordered" evidence="2">
    <location>
        <begin position="371"/>
        <end position="403"/>
    </location>
</feature>
<dbReference type="PANTHER" id="PTHR13265">
    <property type="entry name" value="THO COMPLEX SUBUNIT 1"/>
    <property type="match status" value="1"/>
</dbReference>
<feature type="compositionally biased region" description="Basic and acidic residues" evidence="2">
    <location>
        <begin position="776"/>
        <end position="788"/>
    </location>
</feature>
<dbReference type="GO" id="GO:0006406">
    <property type="term" value="P:mRNA export from nucleus"/>
    <property type="evidence" value="ECO:0007669"/>
    <property type="project" value="TreeGrafter"/>
</dbReference>
<proteinExistence type="predicted"/>
<feature type="compositionally biased region" description="Basic and acidic residues" evidence="2">
    <location>
        <begin position="371"/>
        <end position="383"/>
    </location>
</feature>
<dbReference type="GO" id="GO:0000445">
    <property type="term" value="C:THO complex part of transcription export complex"/>
    <property type="evidence" value="ECO:0007669"/>
    <property type="project" value="TreeGrafter"/>
</dbReference>
<dbReference type="GeneID" id="37272936"/>
<evidence type="ECO:0000256" key="1">
    <source>
        <dbReference type="SAM" id="Coils"/>
    </source>
</evidence>
<feature type="region of interest" description="Disordered" evidence="2">
    <location>
        <begin position="229"/>
        <end position="265"/>
    </location>
</feature>
<evidence type="ECO:0008006" key="5">
    <source>
        <dbReference type="Google" id="ProtNLM"/>
    </source>
</evidence>